<evidence type="ECO:0000259" key="2">
    <source>
        <dbReference type="Pfam" id="PF02829"/>
    </source>
</evidence>
<proteinExistence type="predicted"/>
<dbReference type="InterPro" id="IPR036388">
    <property type="entry name" value="WH-like_DNA-bd_sf"/>
</dbReference>
<feature type="binding site" evidence="1">
    <location>
        <position position="87"/>
    </location>
    <ligand>
        <name>Ni(2+)</name>
        <dbReference type="ChEBI" id="CHEBI:49786"/>
    </ligand>
</feature>
<evidence type="ECO:0000313" key="4">
    <source>
        <dbReference type="EMBL" id="HIU23366.1"/>
    </source>
</evidence>
<feature type="binding site" evidence="1">
    <location>
        <position position="146"/>
    </location>
    <ligand>
        <name>Ni(2+)</name>
        <dbReference type="ChEBI" id="CHEBI:49786"/>
    </ligand>
</feature>
<accession>A0A9D1HVL0</accession>
<feature type="binding site" evidence="1">
    <location>
        <position position="79"/>
    </location>
    <ligand>
        <name>Ni(2+)</name>
        <dbReference type="ChEBI" id="CHEBI:49786"/>
    </ligand>
</feature>
<comment type="caution">
    <text evidence="4">The sequence shown here is derived from an EMBL/GenBank/DDBJ whole genome shotgun (WGS) entry which is preliminary data.</text>
</comment>
<evidence type="ECO:0000259" key="3">
    <source>
        <dbReference type="Pfam" id="PF08279"/>
    </source>
</evidence>
<reference evidence="4" key="2">
    <citation type="journal article" date="2021" name="PeerJ">
        <title>Extensive microbial diversity within the chicken gut microbiome revealed by metagenomics and culture.</title>
        <authorList>
            <person name="Gilroy R."/>
            <person name="Ravi A."/>
            <person name="Getino M."/>
            <person name="Pursley I."/>
            <person name="Horton D.L."/>
            <person name="Alikhan N.F."/>
            <person name="Baker D."/>
            <person name="Gharbi K."/>
            <person name="Hall N."/>
            <person name="Watson M."/>
            <person name="Adriaenssens E.M."/>
            <person name="Foster-Nyarko E."/>
            <person name="Jarju S."/>
            <person name="Secka A."/>
            <person name="Antonio M."/>
            <person name="Oren A."/>
            <person name="Chaudhuri R.R."/>
            <person name="La Ragione R."/>
            <person name="Hildebrand F."/>
            <person name="Pallen M.J."/>
        </authorList>
    </citation>
    <scope>NUCLEOTIDE SEQUENCE</scope>
    <source>
        <strain evidence="4">ChiHjej12B11-29160</strain>
    </source>
</reference>
<dbReference type="InterPro" id="IPR036390">
    <property type="entry name" value="WH_DNA-bd_sf"/>
</dbReference>
<sequence length="184" mass="20062">MSASSGEMRREKILEALRGASGPLSGAALAEQCGVSRQVIVTDVALLRSSGNQIVSTNRGYVLLTDKSARPTRLFKCCHTAKQAADELTCIVDLGARVEDVFVNHRVYGKISSRLDVGSRRDVARFVDEIETGSSTPLLEVTSGYHFHHVSAENEEILDEVARALAERGYLAELSDYETTVFAE</sequence>
<dbReference type="InterPro" id="IPR013196">
    <property type="entry name" value="HTH_11"/>
</dbReference>
<keyword evidence="1" id="KW-0533">Nickel</keyword>
<dbReference type="Gene3D" id="1.10.10.10">
    <property type="entry name" value="Winged helix-like DNA-binding domain superfamily/Winged helix DNA-binding domain"/>
    <property type="match status" value="1"/>
</dbReference>
<dbReference type="SUPFAM" id="SSF75500">
    <property type="entry name" value="Putative transcriptional regulator TM1602, C-terminal domain"/>
    <property type="match status" value="1"/>
</dbReference>
<dbReference type="SUPFAM" id="SSF46785">
    <property type="entry name" value="Winged helix' DNA-binding domain"/>
    <property type="match status" value="1"/>
</dbReference>
<dbReference type="Gene3D" id="3.30.1340.20">
    <property type="entry name" value="3H domain"/>
    <property type="match status" value="1"/>
</dbReference>
<name>A0A9D1HVL0_9ACTN</name>
<dbReference type="AlphaFoldDB" id="A0A9D1HVL0"/>
<evidence type="ECO:0000313" key="5">
    <source>
        <dbReference type="Proteomes" id="UP000824078"/>
    </source>
</evidence>
<dbReference type="InterPro" id="IPR026043">
    <property type="entry name" value="NadR"/>
</dbReference>
<dbReference type="InterPro" id="IPR035922">
    <property type="entry name" value="3H_dom_sf"/>
</dbReference>
<dbReference type="PANTHER" id="PTHR40068">
    <property type="entry name" value="TRANSCRIPTION REPRESSOR NIAR-RELATED"/>
    <property type="match status" value="1"/>
</dbReference>
<reference evidence="4" key="1">
    <citation type="submission" date="2020-10" db="EMBL/GenBank/DDBJ databases">
        <authorList>
            <person name="Gilroy R."/>
        </authorList>
    </citation>
    <scope>NUCLEOTIDE SEQUENCE</scope>
    <source>
        <strain evidence="4">ChiHjej12B11-29160</strain>
    </source>
</reference>
<feature type="domain" description="Helix-turn-helix type 11" evidence="3">
    <location>
        <begin position="9"/>
        <end position="61"/>
    </location>
</feature>
<dbReference type="PIRSF" id="PIRSF037847">
    <property type="entry name" value="NiaR"/>
    <property type="match status" value="1"/>
</dbReference>
<gene>
    <name evidence="4" type="ORF">IAD17_00320</name>
</gene>
<protein>
    <submittedName>
        <fullName evidence="4">Transcription repressor NadR</fullName>
    </submittedName>
</protein>
<dbReference type="Proteomes" id="UP000824078">
    <property type="component" value="Unassembled WGS sequence"/>
</dbReference>
<keyword evidence="1" id="KW-0479">Metal-binding</keyword>
<dbReference type="PANTHER" id="PTHR40068:SF1">
    <property type="entry name" value="TRANSCRIPTION REPRESSOR NIAR-RELATED"/>
    <property type="match status" value="1"/>
</dbReference>
<organism evidence="4 5">
    <name type="scientific">Candidatus Coprovicinus avistercoris</name>
    <dbReference type="NCBI Taxonomy" id="2840754"/>
    <lineage>
        <taxon>Bacteria</taxon>
        <taxon>Bacillati</taxon>
        <taxon>Actinomycetota</taxon>
        <taxon>Coriobacteriia</taxon>
        <taxon>Coriobacteriales</taxon>
        <taxon>Coriobacteriaceae</taxon>
        <taxon>Coriobacteriaceae incertae sedis</taxon>
        <taxon>Candidatus Coprovicinus</taxon>
    </lineage>
</organism>
<dbReference type="EMBL" id="DVMQ01000002">
    <property type="protein sequence ID" value="HIU23366.1"/>
    <property type="molecule type" value="Genomic_DNA"/>
</dbReference>
<feature type="binding site" evidence="1">
    <location>
        <position position="148"/>
    </location>
    <ligand>
        <name>Ni(2+)</name>
        <dbReference type="ChEBI" id="CHEBI:49786"/>
    </ligand>
</feature>
<dbReference type="InterPro" id="IPR004173">
    <property type="entry name" value="3H_domain"/>
</dbReference>
<evidence type="ECO:0000256" key="1">
    <source>
        <dbReference type="PIRSR" id="PIRSR037847-1"/>
    </source>
</evidence>
<feature type="domain" description="3H" evidence="2">
    <location>
        <begin position="76"/>
        <end position="171"/>
    </location>
</feature>
<dbReference type="Pfam" id="PF02829">
    <property type="entry name" value="3H"/>
    <property type="match status" value="1"/>
</dbReference>
<dbReference type="Pfam" id="PF08279">
    <property type="entry name" value="HTH_11"/>
    <property type="match status" value="1"/>
</dbReference>
<dbReference type="GO" id="GO:0046872">
    <property type="term" value="F:metal ion binding"/>
    <property type="evidence" value="ECO:0007669"/>
    <property type="project" value="UniProtKB-KW"/>
</dbReference>